<dbReference type="Gene3D" id="1.10.1380.10">
    <property type="entry name" value="Neutral endopeptidase , domain2"/>
    <property type="match status" value="1"/>
</dbReference>
<evidence type="ECO:0000313" key="4">
    <source>
        <dbReference type="Proteomes" id="UP000054047"/>
    </source>
</evidence>
<keyword evidence="4" id="KW-1185">Reference proteome</keyword>
<comment type="similarity">
    <text evidence="1">Belongs to the peptidase M13 family.</text>
</comment>
<protein>
    <recommendedName>
        <fullName evidence="2">Peptidase M13 N-terminal domain-containing protein</fullName>
    </recommendedName>
</protein>
<dbReference type="PROSITE" id="PS51885">
    <property type="entry name" value="NEPRILYSIN"/>
    <property type="match status" value="1"/>
</dbReference>
<feature type="domain" description="Peptidase M13 N-terminal" evidence="2">
    <location>
        <begin position="3"/>
        <end position="61"/>
    </location>
</feature>
<name>A0A0C2FQT2_9BILA</name>
<dbReference type="InterPro" id="IPR008753">
    <property type="entry name" value="Peptidase_M13_N"/>
</dbReference>
<organism evidence="3 4">
    <name type="scientific">Ancylostoma duodenale</name>
    <dbReference type="NCBI Taxonomy" id="51022"/>
    <lineage>
        <taxon>Eukaryota</taxon>
        <taxon>Metazoa</taxon>
        <taxon>Ecdysozoa</taxon>
        <taxon>Nematoda</taxon>
        <taxon>Chromadorea</taxon>
        <taxon>Rhabditida</taxon>
        <taxon>Rhabditina</taxon>
        <taxon>Rhabditomorpha</taxon>
        <taxon>Strongyloidea</taxon>
        <taxon>Ancylostomatidae</taxon>
        <taxon>Ancylostomatinae</taxon>
        <taxon>Ancylostoma</taxon>
    </lineage>
</organism>
<proteinExistence type="inferred from homology"/>
<dbReference type="EMBL" id="KN755446">
    <property type="protein sequence ID" value="KIH49034.1"/>
    <property type="molecule type" value="Genomic_DNA"/>
</dbReference>
<dbReference type="GO" id="GO:0006508">
    <property type="term" value="P:proteolysis"/>
    <property type="evidence" value="ECO:0007669"/>
    <property type="project" value="InterPro"/>
</dbReference>
<reference evidence="3 4" key="1">
    <citation type="submission" date="2013-12" db="EMBL/GenBank/DDBJ databases">
        <title>Draft genome of the parsitic nematode Ancylostoma duodenale.</title>
        <authorList>
            <person name="Mitreva M."/>
        </authorList>
    </citation>
    <scope>NUCLEOTIDE SEQUENCE [LARGE SCALE GENOMIC DNA]</scope>
    <source>
        <strain evidence="3 4">Zhejiang</strain>
    </source>
</reference>
<dbReference type="Proteomes" id="UP000054047">
    <property type="component" value="Unassembled WGS sequence"/>
</dbReference>
<evidence type="ECO:0000313" key="3">
    <source>
        <dbReference type="EMBL" id="KIH49034.1"/>
    </source>
</evidence>
<evidence type="ECO:0000256" key="1">
    <source>
        <dbReference type="ARBA" id="ARBA00007357"/>
    </source>
</evidence>
<dbReference type="InterPro" id="IPR000718">
    <property type="entry name" value="Peptidase_M13"/>
</dbReference>
<dbReference type="AlphaFoldDB" id="A0A0C2FQT2"/>
<sequence>MDAAEEVVNFEIHIAKASWHKREMSMHTEQYNSHSLASLEKIYPNIGWRNYFKTLLGLKNLDEGALGTNYVPRNFEKIVLRSLKHHMDRSLDLKESSIHCMEMVVNYLPFGAGYVYVKSMEDRDKRYDEIRNYARLMIKTFQ</sequence>
<accession>A0A0C2FQT2</accession>
<gene>
    <name evidence="3" type="ORF">ANCDUO_20892</name>
</gene>
<evidence type="ECO:0000259" key="2">
    <source>
        <dbReference type="Pfam" id="PF05649"/>
    </source>
</evidence>
<feature type="non-terminal residue" evidence="3">
    <location>
        <position position="142"/>
    </location>
</feature>
<dbReference type="GO" id="GO:0004222">
    <property type="term" value="F:metalloendopeptidase activity"/>
    <property type="evidence" value="ECO:0007669"/>
    <property type="project" value="InterPro"/>
</dbReference>
<dbReference type="OrthoDB" id="5873582at2759"/>
<dbReference type="InterPro" id="IPR042089">
    <property type="entry name" value="Peptidase_M13_dom_2"/>
</dbReference>
<dbReference type="Pfam" id="PF05649">
    <property type="entry name" value="Peptidase_M13_N"/>
    <property type="match status" value="1"/>
</dbReference>
<dbReference type="SUPFAM" id="SSF55486">
    <property type="entry name" value="Metalloproteases ('zincins'), catalytic domain"/>
    <property type="match status" value="1"/>
</dbReference>